<dbReference type="GO" id="GO:0016874">
    <property type="term" value="F:ligase activity"/>
    <property type="evidence" value="ECO:0007669"/>
    <property type="project" value="UniProtKB-KW"/>
</dbReference>
<organism evidence="1 2">
    <name type="scientific">Nonomuraea terrae</name>
    <dbReference type="NCBI Taxonomy" id="2530383"/>
    <lineage>
        <taxon>Bacteria</taxon>
        <taxon>Bacillati</taxon>
        <taxon>Actinomycetota</taxon>
        <taxon>Actinomycetes</taxon>
        <taxon>Streptosporangiales</taxon>
        <taxon>Streptosporangiaceae</taxon>
        <taxon>Nonomuraea</taxon>
    </lineage>
</organism>
<dbReference type="InterPro" id="IPR050580">
    <property type="entry name" value="2H_phosphoesterase_YjcG-like"/>
</dbReference>
<evidence type="ECO:0000313" key="1">
    <source>
        <dbReference type="EMBL" id="TDD44638.1"/>
    </source>
</evidence>
<reference evidence="1 2" key="1">
    <citation type="submission" date="2019-03" db="EMBL/GenBank/DDBJ databases">
        <title>Draft genome sequences of novel Actinobacteria.</title>
        <authorList>
            <person name="Sahin N."/>
            <person name="Ay H."/>
            <person name="Saygin H."/>
        </authorList>
    </citation>
    <scope>NUCLEOTIDE SEQUENCE [LARGE SCALE GENOMIC DNA]</scope>
    <source>
        <strain evidence="1 2">CH32</strain>
    </source>
</reference>
<accession>A0A4R4YIA9</accession>
<comment type="caution">
    <text evidence="1">The sequence shown here is derived from an EMBL/GenBank/DDBJ whole genome shotgun (WGS) entry which is preliminary data.</text>
</comment>
<sequence length="176" mass="18909">MAGGAYRVGETALLAVVEEAEPVVGRWRRRFDASASAGVPAHVTVLVPFLDSGRIDAGVIGELRAVIGGHRPFSVRFDGCGRFPDALYLAPTPEQPFRALTEAVVARWPEAPPYGGQFTEVVPHLTVAHGQQEQVFDEVEGELAGRLPVTAEVAAVGLFVSDGERWHQRGEFPLLG</sequence>
<gene>
    <name evidence="1" type="ORF">E1286_26455</name>
</gene>
<dbReference type="PANTHER" id="PTHR40037">
    <property type="entry name" value="PHOSPHOESTERASE YJCG-RELATED"/>
    <property type="match status" value="1"/>
</dbReference>
<dbReference type="AlphaFoldDB" id="A0A4R4YIA9"/>
<evidence type="ECO:0000313" key="2">
    <source>
        <dbReference type="Proteomes" id="UP000295302"/>
    </source>
</evidence>
<dbReference type="PANTHER" id="PTHR40037:SF1">
    <property type="entry name" value="PHOSPHOESTERASE SAOUHSC_00951-RELATED"/>
    <property type="match status" value="1"/>
</dbReference>
<keyword evidence="2" id="KW-1185">Reference proteome</keyword>
<dbReference type="SUPFAM" id="SSF55144">
    <property type="entry name" value="LigT-like"/>
    <property type="match status" value="1"/>
</dbReference>
<protein>
    <submittedName>
        <fullName evidence="1">2'-5' RNA ligase family protein</fullName>
    </submittedName>
</protein>
<dbReference type="OrthoDB" id="2082235at2"/>
<dbReference type="Gene3D" id="3.90.1140.10">
    <property type="entry name" value="Cyclic phosphodiesterase"/>
    <property type="match status" value="1"/>
</dbReference>
<keyword evidence="1" id="KW-0436">Ligase</keyword>
<dbReference type="RefSeq" id="WP_132616522.1">
    <property type="nucleotide sequence ID" value="NZ_SMKQ01000095.1"/>
</dbReference>
<dbReference type="Pfam" id="PF13563">
    <property type="entry name" value="2_5_RNA_ligase2"/>
    <property type="match status" value="1"/>
</dbReference>
<name>A0A4R4YIA9_9ACTN</name>
<dbReference type="Proteomes" id="UP000295302">
    <property type="component" value="Unassembled WGS sequence"/>
</dbReference>
<dbReference type="EMBL" id="SMKQ01000095">
    <property type="protein sequence ID" value="TDD44638.1"/>
    <property type="molecule type" value="Genomic_DNA"/>
</dbReference>
<proteinExistence type="predicted"/>
<dbReference type="InterPro" id="IPR009097">
    <property type="entry name" value="Cyclic_Pdiesterase"/>
</dbReference>